<sequence length="324" mass="37292">MTDLRTKRPRTLWLGRDSSTRAEESRSSTEPKTEETPKPIPATNNRDGITHFNCYEENPWGVYEPRAKICRKQPITLAQHRKHRQNIVNIRCLPIDRPQVQSLLETIRRLSHPIFPRLLESYYHTGELHLIWEPMEITVNYILTARWPVNETELAYILRSTLDGIRFLRDQGRALAILEAETILLDRRGHVRLAGVEQSYQISASDMNAETLKLTALATITRSLMATGAGQVRWSSKVRAFLENLTTKSLDELMQDTFLEAATDERDLKLEAYSLAITAASEMHRDTRIQHLKPRNGLHQFGLKSALAPNDNSVKNCFIHRLYQ</sequence>
<name>A0A1M3TPZ8_ASPLC</name>
<accession>A0A1M3TPZ8</accession>
<evidence type="ECO:0000313" key="2">
    <source>
        <dbReference type="EMBL" id="OJZ88833.1"/>
    </source>
</evidence>
<reference evidence="3" key="1">
    <citation type="journal article" date="2017" name="Genome Biol.">
        <title>Comparative genomics reveals high biological diversity and specific adaptations in the industrially and medically important fungal genus Aspergillus.</title>
        <authorList>
            <person name="de Vries R.P."/>
            <person name="Riley R."/>
            <person name="Wiebenga A."/>
            <person name="Aguilar-Osorio G."/>
            <person name="Amillis S."/>
            <person name="Uchima C.A."/>
            <person name="Anderluh G."/>
            <person name="Asadollahi M."/>
            <person name="Askin M."/>
            <person name="Barry K."/>
            <person name="Battaglia E."/>
            <person name="Bayram O."/>
            <person name="Benocci T."/>
            <person name="Braus-Stromeyer S.A."/>
            <person name="Caldana C."/>
            <person name="Canovas D."/>
            <person name="Cerqueira G.C."/>
            <person name="Chen F."/>
            <person name="Chen W."/>
            <person name="Choi C."/>
            <person name="Clum A."/>
            <person name="Dos Santos R.A."/>
            <person name="Damasio A.R."/>
            <person name="Diallinas G."/>
            <person name="Emri T."/>
            <person name="Fekete E."/>
            <person name="Flipphi M."/>
            <person name="Freyberg S."/>
            <person name="Gallo A."/>
            <person name="Gournas C."/>
            <person name="Habgood R."/>
            <person name="Hainaut M."/>
            <person name="Harispe M.L."/>
            <person name="Henrissat B."/>
            <person name="Hilden K.S."/>
            <person name="Hope R."/>
            <person name="Hossain A."/>
            <person name="Karabika E."/>
            <person name="Karaffa L."/>
            <person name="Karanyi Z."/>
            <person name="Krasevec N."/>
            <person name="Kuo A."/>
            <person name="Kusch H."/>
            <person name="LaButti K."/>
            <person name="Lagendijk E.L."/>
            <person name="Lapidus A."/>
            <person name="Levasseur A."/>
            <person name="Lindquist E."/>
            <person name="Lipzen A."/>
            <person name="Logrieco A.F."/>
            <person name="MacCabe A."/>
            <person name="Maekelae M.R."/>
            <person name="Malavazi I."/>
            <person name="Melin P."/>
            <person name="Meyer V."/>
            <person name="Mielnichuk N."/>
            <person name="Miskei M."/>
            <person name="Molnar A.P."/>
            <person name="Mule G."/>
            <person name="Ngan C.Y."/>
            <person name="Orejas M."/>
            <person name="Orosz E."/>
            <person name="Ouedraogo J.P."/>
            <person name="Overkamp K.M."/>
            <person name="Park H.-S."/>
            <person name="Perrone G."/>
            <person name="Piumi F."/>
            <person name="Punt P.J."/>
            <person name="Ram A.F."/>
            <person name="Ramon A."/>
            <person name="Rauscher S."/>
            <person name="Record E."/>
            <person name="Riano-Pachon D.M."/>
            <person name="Robert V."/>
            <person name="Roehrig J."/>
            <person name="Ruller R."/>
            <person name="Salamov A."/>
            <person name="Salih N.S."/>
            <person name="Samson R.A."/>
            <person name="Sandor E."/>
            <person name="Sanguinetti M."/>
            <person name="Schuetze T."/>
            <person name="Sepcic K."/>
            <person name="Shelest E."/>
            <person name="Sherlock G."/>
            <person name="Sophianopoulou V."/>
            <person name="Squina F.M."/>
            <person name="Sun H."/>
            <person name="Susca A."/>
            <person name="Todd R.B."/>
            <person name="Tsang A."/>
            <person name="Unkles S.E."/>
            <person name="van de Wiele N."/>
            <person name="van Rossen-Uffink D."/>
            <person name="Oliveira J.V."/>
            <person name="Vesth T.C."/>
            <person name="Visser J."/>
            <person name="Yu J.-H."/>
            <person name="Zhou M."/>
            <person name="Andersen M.R."/>
            <person name="Archer D.B."/>
            <person name="Baker S.E."/>
            <person name="Benoit I."/>
            <person name="Brakhage A.A."/>
            <person name="Braus G.H."/>
            <person name="Fischer R."/>
            <person name="Frisvad J.C."/>
            <person name="Goldman G.H."/>
            <person name="Houbraken J."/>
            <person name="Oakley B."/>
            <person name="Pocsi I."/>
            <person name="Scazzocchio C."/>
            <person name="Seiboth B."/>
            <person name="vanKuyk P.A."/>
            <person name="Wortman J."/>
            <person name="Dyer P.S."/>
            <person name="Grigoriev I.V."/>
        </authorList>
    </citation>
    <scope>NUCLEOTIDE SEQUENCE [LARGE SCALE GENOMIC DNA]</scope>
    <source>
        <strain evidence="3">CBS 106.47</strain>
    </source>
</reference>
<evidence type="ECO:0000313" key="3">
    <source>
        <dbReference type="Proteomes" id="UP000184063"/>
    </source>
</evidence>
<dbReference type="Proteomes" id="UP000184063">
    <property type="component" value="Unassembled WGS sequence"/>
</dbReference>
<dbReference type="OrthoDB" id="4504432at2759"/>
<protein>
    <recommendedName>
        <fullName evidence="4">Protein kinase domain-containing protein</fullName>
    </recommendedName>
</protein>
<dbReference type="InterPro" id="IPR011009">
    <property type="entry name" value="Kinase-like_dom_sf"/>
</dbReference>
<dbReference type="VEuPathDB" id="FungiDB:ASPFODRAFT_185491"/>
<dbReference type="SUPFAM" id="SSF56112">
    <property type="entry name" value="Protein kinase-like (PK-like)"/>
    <property type="match status" value="1"/>
</dbReference>
<feature type="region of interest" description="Disordered" evidence="1">
    <location>
        <begin position="1"/>
        <end position="47"/>
    </location>
</feature>
<gene>
    <name evidence="2" type="ORF">ASPFODRAFT_185491</name>
</gene>
<organism evidence="2 3">
    <name type="scientific">Aspergillus luchuensis (strain CBS 106.47)</name>
    <dbReference type="NCBI Taxonomy" id="1137211"/>
    <lineage>
        <taxon>Eukaryota</taxon>
        <taxon>Fungi</taxon>
        <taxon>Dikarya</taxon>
        <taxon>Ascomycota</taxon>
        <taxon>Pezizomycotina</taxon>
        <taxon>Eurotiomycetes</taxon>
        <taxon>Eurotiomycetidae</taxon>
        <taxon>Eurotiales</taxon>
        <taxon>Aspergillaceae</taxon>
        <taxon>Aspergillus</taxon>
        <taxon>Aspergillus subgen. Circumdati</taxon>
    </lineage>
</organism>
<dbReference type="AlphaFoldDB" id="A0A1M3TPZ8"/>
<evidence type="ECO:0000256" key="1">
    <source>
        <dbReference type="SAM" id="MobiDB-lite"/>
    </source>
</evidence>
<proteinExistence type="predicted"/>
<evidence type="ECO:0008006" key="4">
    <source>
        <dbReference type="Google" id="ProtNLM"/>
    </source>
</evidence>
<dbReference type="Gene3D" id="1.10.510.10">
    <property type="entry name" value="Transferase(Phosphotransferase) domain 1"/>
    <property type="match status" value="1"/>
</dbReference>
<feature type="compositionally biased region" description="Basic and acidic residues" evidence="1">
    <location>
        <begin position="18"/>
        <end position="37"/>
    </location>
</feature>
<dbReference type="EMBL" id="KV878239">
    <property type="protein sequence ID" value="OJZ88833.1"/>
    <property type="molecule type" value="Genomic_DNA"/>
</dbReference>